<dbReference type="STRING" id="4795.A0A225W3M1"/>
<protein>
    <submittedName>
        <fullName evidence="1">Uncharacterized protein</fullName>
    </submittedName>
</protein>
<dbReference type="AlphaFoldDB" id="A0A225W3M1"/>
<dbReference type="Proteomes" id="UP000198211">
    <property type="component" value="Unassembled WGS sequence"/>
</dbReference>
<name>A0A225W3M1_9STRA</name>
<accession>A0A225W3M1</accession>
<keyword evidence="2" id="KW-1185">Reference proteome</keyword>
<organism evidence="1 2">
    <name type="scientific">Phytophthora megakarya</name>
    <dbReference type="NCBI Taxonomy" id="4795"/>
    <lineage>
        <taxon>Eukaryota</taxon>
        <taxon>Sar</taxon>
        <taxon>Stramenopiles</taxon>
        <taxon>Oomycota</taxon>
        <taxon>Peronosporomycetes</taxon>
        <taxon>Peronosporales</taxon>
        <taxon>Peronosporaceae</taxon>
        <taxon>Phytophthora</taxon>
    </lineage>
</organism>
<dbReference type="OrthoDB" id="124180at2759"/>
<proteinExistence type="predicted"/>
<reference evidence="2" key="1">
    <citation type="submission" date="2017-03" db="EMBL/GenBank/DDBJ databases">
        <title>Phytopthora megakarya and P. palmivora, two closely related causual agents of cacao black pod achieved similar genome size and gene model numbers by different mechanisms.</title>
        <authorList>
            <person name="Ali S."/>
            <person name="Shao J."/>
            <person name="Larry D.J."/>
            <person name="Kronmiller B."/>
            <person name="Shen D."/>
            <person name="Strem M.D."/>
            <person name="Melnick R.L."/>
            <person name="Guiltinan M.J."/>
            <person name="Tyler B.M."/>
            <person name="Meinhardt L.W."/>
            <person name="Bailey B.A."/>
        </authorList>
    </citation>
    <scope>NUCLEOTIDE SEQUENCE [LARGE SCALE GENOMIC DNA]</scope>
    <source>
        <strain evidence="2">zdho120</strain>
    </source>
</reference>
<sequence length="234" mass="26784">MMDVSDTGICRLEPQLRPFIRVQFNSEVCKSFALSKELNSINVRELMSAVLAVVHWGPRWAPTRRDRTHAHMWIDNASAVNTLQEANHHGKCGFAGMERAWSVDHLLWINLSHSWTQVANSLPFDNLWRTWKAYSLRDLLQIQQPRNTVRIGVNAANSHGSSAGPVARATRHGWNRGGHGNAFGTIKLKLASIRWYRWHHQDVHLFALPEFMLLMQGIKRLSPRVHKLQPITPV</sequence>
<comment type="caution">
    <text evidence="1">The sequence shown here is derived from an EMBL/GenBank/DDBJ whole genome shotgun (WGS) entry which is preliminary data.</text>
</comment>
<evidence type="ECO:0000313" key="1">
    <source>
        <dbReference type="EMBL" id="OWZ11607.1"/>
    </source>
</evidence>
<evidence type="ECO:0000313" key="2">
    <source>
        <dbReference type="Proteomes" id="UP000198211"/>
    </source>
</evidence>
<gene>
    <name evidence="1" type="ORF">PHMEG_00015343</name>
</gene>
<dbReference type="EMBL" id="NBNE01002078">
    <property type="protein sequence ID" value="OWZ11607.1"/>
    <property type="molecule type" value="Genomic_DNA"/>
</dbReference>